<dbReference type="EMBL" id="UINC01001044">
    <property type="protein sequence ID" value="SUZ68827.1"/>
    <property type="molecule type" value="Genomic_DNA"/>
</dbReference>
<dbReference type="Gene3D" id="1.10.287.380">
    <property type="entry name" value="Valyl-tRNA synthetase, C-terminal domain"/>
    <property type="match status" value="1"/>
</dbReference>
<keyword evidence="9" id="KW-0175">Coiled coil</keyword>
<feature type="domain" description="Aminoacyl-tRNA synthetase class Ia" evidence="10">
    <location>
        <begin position="17"/>
        <end position="437"/>
    </location>
</feature>
<dbReference type="GO" id="GO:0006438">
    <property type="term" value="P:valyl-tRNA aminoacylation"/>
    <property type="evidence" value="ECO:0007669"/>
    <property type="project" value="InterPro"/>
</dbReference>
<evidence type="ECO:0000256" key="9">
    <source>
        <dbReference type="SAM" id="Coils"/>
    </source>
</evidence>
<dbReference type="Gene3D" id="3.90.740.10">
    <property type="entry name" value="Valyl/Leucyl/Isoleucyl-tRNA synthetase, editing domain"/>
    <property type="match status" value="1"/>
</dbReference>
<evidence type="ECO:0000256" key="4">
    <source>
        <dbReference type="ARBA" id="ARBA00022840"/>
    </source>
</evidence>
<dbReference type="Pfam" id="PF00133">
    <property type="entry name" value="tRNA-synt_1"/>
    <property type="match status" value="2"/>
</dbReference>
<dbReference type="SUPFAM" id="SSF46589">
    <property type="entry name" value="tRNA-binding arm"/>
    <property type="match status" value="1"/>
</dbReference>
<dbReference type="InterPro" id="IPR033705">
    <property type="entry name" value="Anticodon_Ia_Val"/>
</dbReference>
<dbReference type="Pfam" id="PF08264">
    <property type="entry name" value="Anticodon_1"/>
    <property type="match status" value="1"/>
</dbReference>
<dbReference type="PANTHER" id="PTHR11946:SF93">
    <property type="entry name" value="VALINE--TRNA LIGASE, CHLOROPLASTIC_MITOCHONDRIAL 2"/>
    <property type="match status" value="1"/>
</dbReference>
<keyword evidence="6" id="KW-0030">Aminoacyl-tRNA synthetase</keyword>
<evidence type="ECO:0000259" key="12">
    <source>
        <dbReference type="Pfam" id="PF10458"/>
    </source>
</evidence>
<keyword evidence="3" id="KW-0547">Nucleotide-binding</keyword>
<feature type="domain" description="Aminoacyl-tRNA synthetase class Ia" evidence="10">
    <location>
        <begin position="440"/>
        <end position="583"/>
    </location>
</feature>
<dbReference type="InterPro" id="IPR009080">
    <property type="entry name" value="tRNAsynth_Ia_anticodon-bd"/>
</dbReference>
<dbReference type="InterPro" id="IPR019499">
    <property type="entry name" value="Val-tRNA_synth_tRNA-bd"/>
</dbReference>
<dbReference type="GO" id="GO:0004832">
    <property type="term" value="F:valine-tRNA ligase activity"/>
    <property type="evidence" value="ECO:0007669"/>
    <property type="project" value="UniProtKB-EC"/>
</dbReference>
<comment type="catalytic activity">
    <reaction evidence="8">
        <text>tRNA(Val) + L-valine + ATP = L-valyl-tRNA(Val) + AMP + diphosphate</text>
        <dbReference type="Rhea" id="RHEA:10704"/>
        <dbReference type="Rhea" id="RHEA-COMP:9672"/>
        <dbReference type="Rhea" id="RHEA-COMP:9708"/>
        <dbReference type="ChEBI" id="CHEBI:30616"/>
        <dbReference type="ChEBI" id="CHEBI:33019"/>
        <dbReference type="ChEBI" id="CHEBI:57762"/>
        <dbReference type="ChEBI" id="CHEBI:78442"/>
        <dbReference type="ChEBI" id="CHEBI:78537"/>
        <dbReference type="ChEBI" id="CHEBI:456215"/>
        <dbReference type="EC" id="6.1.1.9"/>
    </reaction>
</comment>
<proteinExistence type="predicted"/>
<dbReference type="InterPro" id="IPR014729">
    <property type="entry name" value="Rossmann-like_a/b/a_fold"/>
</dbReference>
<evidence type="ECO:0000256" key="2">
    <source>
        <dbReference type="ARBA" id="ARBA00022598"/>
    </source>
</evidence>
<feature type="coiled-coil region" evidence="9">
    <location>
        <begin position="862"/>
        <end position="889"/>
    </location>
</feature>
<keyword evidence="5" id="KW-0648">Protein biosynthesis</keyword>
<protein>
    <recommendedName>
        <fullName evidence="1">valine--tRNA ligase</fullName>
        <ecNumber evidence="1">6.1.1.9</ecNumber>
    </recommendedName>
    <alternativeName>
        <fullName evidence="7">Valyl-tRNA synthetase</fullName>
    </alternativeName>
</protein>
<feature type="domain" description="Valyl-tRNA synthetase tRNA-binding arm" evidence="12">
    <location>
        <begin position="824"/>
        <end position="886"/>
    </location>
</feature>
<dbReference type="Gene3D" id="3.40.50.620">
    <property type="entry name" value="HUPs"/>
    <property type="match status" value="2"/>
</dbReference>
<evidence type="ECO:0000256" key="3">
    <source>
        <dbReference type="ARBA" id="ARBA00022741"/>
    </source>
</evidence>
<feature type="domain" description="Methionyl/Valyl/Leucyl/Isoleucyl-tRNA synthetase anticodon-binding" evidence="11">
    <location>
        <begin position="627"/>
        <end position="763"/>
    </location>
</feature>
<name>A0A381PRW3_9ZZZZ</name>
<dbReference type="GO" id="GO:0002161">
    <property type="term" value="F:aminoacyl-tRNA deacylase activity"/>
    <property type="evidence" value="ECO:0007669"/>
    <property type="project" value="InterPro"/>
</dbReference>
<dbReference type="PANTHER" id="PTHR11946">
    <property type="entry name" value="VALYL-TRNA SYNTHETASES"/>
    <property type="match status" value="1"/>
</dbReference>
<dbReference type="InterPro" id="IPR010978">
    <property type="entry name" value="tRNA-bd_arm"/>
</dbReference>
<dbReference type="NCBIfam" id="NF004349">
    <property type="entry name" value="PRK05729.1"/>
    <property type="match status" value="1"/>
</dbReference>
<evidence type="ECO:0000256" key="8">
    <source>
        <dbReference type="ARBA" id="ARBA00047552"/>
    </source>
</evidence>
<dbReference type="SUPFAM" id="SSF52374">
    <property type="entry name" value="Nucleotidylyl transferase"/>
    <property type="match status" value="1"/>
</dbReference>
<dbReference type="PROSITE" id="PS00178">
    <property type="entry name" value="AA_TRNA_LIGASE_I"/>
    <property type="match status" value="1"/>
</dbReference>
<evidence type="ECO:0000256" key="7">
    <source>
        <dbReference type="ARBA" id="ARBA00029936"/>
    </source>
</evidence>
<dbReference type="InterPro" id="IPR013155">
    <property type="entry name" value="M/V/L/I-tRNA-synth_anticd-bd"/>
</dbReference>
<dbReference type="Gene3D" id="1.10.730.10">
    <property type="entry name" value="Isoleucyl-tRNA Synthetase, Domain 1"/>
    <property type="match status" value="1"/>
</dbReference>
<sequence>MTSLAKAYDPQVFEKNIAEQWESSGAFRVDAHSNKPAFTISMPPPNATGQLHVGHAVMLVLEDIFTRWHRMDGHESLWLPGTDHAAIATENVVLQQIKAQEGIADPRAELGRDEVLRRITEYVEKSQGTIRNQVKAMGSSCDWSRERYTMDPQLNRCVNETFARMHADGLIYRGPRIVNWDPYLKTNVSDDEVERKDTQSPFYTFQYGPFQIGTVRPETKFGDKYVVMHPDDELYKQYKHGDTFECEWINGTITATIIKDDVVDPEFGTGVMTITPWHDHVDFGIAERHGLEKEAIIDFDGKLLPIAQEFAGMPIDEARPQIVEKLLCKGLLVKTDSDYTHSKAFNSRGGGAIEPQIREQWFIDVNKPAVEWKDKKQSLKEVMIDVVRSGDVCLVPERFDSTYFYWVENLQDWCISRQIWWGHRIPVYYRDGETRVSLQHLEDSDGWEQDPDTLDTWFSSALWTWSTLIDPELAKNYSLSLDDLLKHSPDFQKFHPTNIMETGYDILFFWVARMILMTTYMLQDVPFKTVYLHGLIRTREGKKMSKSDPKTVIDPLVSIDEYGADALRIALVLGTGPGQDLRLYPEKMESSRRFANKIWNAGRYILMAIPEGTPITPPQTVRSELANWLLHGLNDLIQSAQAGLESHRLSDVVDNLKSFFWGDFCDWYLEMDKNPERTDEDNQVLAYAFTTLIKLLHPYVPFVTEALWGQFRQPKMLVVTEWPQPNQYCFPEAYRRIELVKETISQIRALREKANIGLDKKVAATLDSAKNAELFRTHQNLIIRLARLSELQINKKTPDPASDTLGAYFQDTLASIEASAVDWKKEIEALQKKQTAESIFVEKSRKKLDNPGFLNKAPEQVVSELREKVTATEKTLQALKQQILELEKLAS</sequence>
<dbReference type="InterPro" id="IPR002303">
    <property type="entry name" value="Valyl-tRNA_ligase"/>
</dbReference>
<dbReference type="InterPro" id="IPR001412">
    <property type="entry name" value="aa-tRNA-synth_I_CS"/>
</dbReference>
<reference evidence="13" key="1">
    <citation type="submission" date="2018-05" db="EMBL/GenBank/DDBJ databases">
        <authorList>
            <person name="Lanie J.A."/>
            <person name="Ng W.-L."/>
            <person name="Kazmierczak K.M."/>
            <person name="Andrzejewski T.M."/>
            <person name="Davidsen T.M."/>
            <person name="Wayne K.J."/>
            <person name="Tettelin H."/>
            <person name="Glass J.I."/>
            <person name="Rusch D."/>
            <person name="Podicherti R."/>
            <person name="Tsui H.-C.T."/>
            <person name="Winkler M.E."/>
        </authorList>
    </citation>
    <scope>NUCLEOTIDE SEQUENCE</scope>
</reference>
<evidence type="ECO:0000313" key="13">
    <source>
        <dbReference type="EMBL" id="SUZ68827.1"/>
    </source>
</evidence>
<dbReference type="InterPro" id="IPR009008">
    <property type="entry name" value="Val/Leu/Ile-tRNA-synth_edit"/>
</dbReference>
<organism evidence="13">
    <name type="scientific">marine metagenome</name>
    <dbReference type="NCBI Taxonomy" id="408172"/>
    <lineage>
        <taxon>unclassified sequences</taxon>
        <taxon>metagenomes</taxon>
        <taxon>ecological metagenomes</taxon>
    </lineage>
</organism>
<dbReference type="AlphaFoldDB" id="A0A381PRW3"/>
<dbReference type="CDD" id="cd07962">
    <property type="entry name" value="Anticodon_Ia_Val"/>
    <property type="match status" value="1"/>
</dbReference>
<keyword evidence="4" id="KW-0067">ATP-binding</keyword>
<evidence type="ECO:0000256" key="1">
    <source>
        <dbReference type="ARBA" id="ARBA00013169"/>
    </source>
</evidence>
<evidence type="ECO:0000259" key="10">
    <source>
        <dbReference type="Pfam" id="PF00133"/>
    </source>
</evidence>
<dbReference type="PRINTS" id="PR00986">
    <property type="entry name" value="TRNASYNTHVAL"/>
</dbReference>
<evidence type="ECO:0000259" key="11">
    <source>
        <dbReference type="Pfam" id="PF08264"/>
    </source>
</evidence>
<accession>A0A381PRW3</accession>
<dbReference type="SUPFAM" id="SSF47323">
    <property type="entry name" value="Anticodon-binding domain of a subclass of class I aminoacyl-tRNA synthetases"/>
    <property type="match status" value="1"/>
</dbReference>
<dbReference type="EC" id="6.1.1.9" evidence="1"/>
<evidence type="ECO:0000256" key="5">
    <source>
        <dbReference type="ARBA" id="ARBA00022917"/>
    </source>
</evidence>
<dbReference type="Pfam" id="PF10458">
    <property type="entry name" value="Val_tRNA-synt_C"/>
    <property type="match status" value="1"/>
</dbReference>
<gene>
    <name evidence="13" type="ORF">METZ01_LOCUS21681</name>
</gene>
<evidence type="ECO:0000256" key="6">
    <source>
        <dbReference type="ARBA" id="ARBA00023146"/>
    </source>
</evidence>
<dbReference type="InterPro" id="IPR002300">
    <property type="entry name" value="aa-tRNA-synth_Ia"/>
</dbReference>
<dbReference type="NCBIfam" id="TIGR00422">
    <property type="entry name" value="valS"/>
    <property type="match status" value="1"/>
</dbReference>
<dbReference type="GO" id="GO:0005524">
    <property type="term" value="F:ATP binding"/>
    <property type="evidence" value="ECO:0007669"/>
    <property type="project" value="UniProtKB-KW"/>
</dbReference>
<dbReference type="InterPro" id="IPR037118">
    <property type="entry name" value="Val-tRNA_synth_C_sf"/>
</dbReference>
<dbReference type="GO" id="GO:0005829">
    <property type="term" value="C:cytosol"/>
    <property type="evidence" value="ECO:0007669"/>
    <property type="project" value="TreeGrafter"/>
</dbReference>
<keyword evidence="2" id="KW-0436">Ligase</keyword>
<dbReference type="SUPFAM" id="SSF50677">
    <property type="entry name" value="ValRS/IleRS/LeuRS editing domain"/>
    <property type="match status" value="1"/>
</dbReference>